<keyword evidence="3" id="KW-1185">Reference proteome</keyword>
<dbReference type="eggNOG" id="COG1746">
    <property type="taxonomic scope" value="Bacteria"/>
</dbReference>
<gene>
    <name evidence="2" type="ORF">DESHY_10016</name>
</gene>
<accession>K8EDF8</accession>
<reference evidence="2 3" key="1">
    <citation type="journal article" date="2013" name="Genome Announc.">
        <title>Genome Sequence of the Sulfate-Reducing Bacterium Desulfotomaculum hydrothermale Lam5(T).</title>
        <authorList>
            <person name="Amin O."/>
            <person name="Fardeau M.L."/>
            <person name="Valette O."/>
            <person name="Hirschler-Rea A."/>
            <person name="Barbe V."/>
            <person name="Medigue C."/>
            <person name="Vacherie B."/>
            <person name="Ollivier B."/>
            <person name="Bertin P.N."/>
            <person name="Dolla A."/>
        </authorList>
    </citation>
    <scope>NUCLEOTIDE SEQUENCE [LARGE SCALE GENOMIC DNA]</scope>
    <source>
        <strain evidence="3">Lam5 / DSM 18033</strain>
    </source>
</reference>
<keyword evidence="1" id="KW-0051">Antiviral defense</keyword>
<evidence type="ECO:0000256" key="1">
    <source>
        <dbReference type="ARBA" id="ARBA00023118"/>
    </source>
</evidence>
<dbReference type="GO" id="GO:0051607">
    <property type="term" value="P:defense response to virus"/>
    <property type="evidence" value="ECO:0007669"/>
    <property type="project" value="UniProtKB-KW"/>
</dbReference>
<evidence type="ECO:0000313" key="3">
    <source>
        <dbReference type="Proteomes" id="UP000009315"/>
    </source>
</evidence>
<dbReference type="InterPro" id="IPR006116">
    <property type="entry name" value="NT_2-5OAS_ClassI-CCAase"/>
</dbReference>
<comment type="caution">
    <text evidence="2">The sequence shown here is derived from an EMBL/GenBank/DDBJ whole genome shotgun (WGS) entry which is preliminary data.</text>
</comment>
<sequence length="291" mass="33165">MSISDKFSTLIDNLKITNGDTISSRYKAITKRLNTDFWNSSSEISHSRYVGSVGRGTAIRGVSDVDMVMELPSDVYWQHDAYKSNGQSALLQAVKESIKKTYPNTHNVGDGQVVVVSFTDGIKFEVIPVFLNREGTYTYPDANNGGGWKVTDPVAEINAINDANNTYNQKVKHLAKMARAWKEKCNVPVPGILIDTLVFNFMKKWEYNDKSFLYYDFMTRDFLKYLSEQNPSQGYWLAPGSNRRVYGKGKFESKAKSSYNDALRAIEYENAKKEYSANQEWRKIFGNYFPS</sequence>
<protein>
    <recommendedName>
        <fullName evidence="4">Nucleotidyltransferase</fullName>
    </recommendedName>
</protein>
<proteinExistence type="predicted"/>
<evidence type="ECO:0000313" key="2">
    <source>
        <dbReference type="EMBL" id="CCO06856.1"/>
    </source>
</evidence>
<dbReference type="EMBL" id="CAOS01000001">
    <property type="protein sequence ID" value="CCO06856.1"/>
    <property type="molecule type" value="Genomic_DNA"/>
</dbReference>
<dbReference type="OrthoDB" id="7572058at2"/>
<dbReference type="Pfam" id="PF18144">
    <property type="entry name" value="SMODS"/>
    <property type="match status" value="1"/>
</dbReference>
<name>K8EDF8_9FIRM</name>
<dbReference type="STRING" id="1121428.DESHY_10016"/>
<dbReference type="InterPro" id="IPR043519">
    <property type="entry name" value="NT_sf"/>
</dbReference>
<dbReference type="AlphaFoldDB" id="K8EDF8"/>
<dbReference type="Proteomes" id="UP000009315">
    <property type="component" value="Unassembled WGS sequence"/>
</dbReference>
<dbReference type="RefSeq" id="WP_008409465.1">
    <property type="nucleotide sequence ID" value="NZ_CAOS01000001.1"/>
</dbReference>
<dbReference type="PROSITE" id="PS50152">
    <property type="entry name" value="25A_SYNTH_3"/>
    <property type="match status" value="1"/>
</dbReference>
<dbReference type="CDD" id="cd05400">
    <property type="entry name" value="NT_2-5OAS_ClassI-CCAase"/>
    <property type="match status" value="1"/>
</dbReference>
<organism evidence="2 3">
    <name type="scientific">Desulforamulus hydrothermalis Lam5 = DSM 18033</name>
    <dbReference type="NCBI Taxonomy" id="1121428"/>
    <lineage>
        <taxon>Bacteria</taxon>
        <taxon>Bacillati</taxon>
        <taxon>Bacillota</taxon>
        <taxon>Clostridia</taxon>
        <taxon>Eubacteriales</taxon>
        <taxon>Peptococcaceae</taxon>
        <taxon>Desulforamulus</taxon>
    </lineage>
</organism>
<evidence type="ECO:0008006" key="4">
    <source>
        <dbReference type="Google" id="ProtNLM"/>
    </source>
</evidence>
<dbReference type="SUPFAM" id="SSF81301">
    <property type="entry name" value="Nucleotidyltransferase"/>
    <property type="match status" value="1"/>
</dbReference>
<dbReference type="GO" id="GO:0016779">
    <property type="term" value="F:nucleotidyltransferase activity"/>
    <property type="evidence" value="ECO:0007669"/>
    <property type="project" value="InterPro"/>
</dbReference>
<dbReference type="Gene3D" id="3.30.460.10">
    <property type="entry name" value="Beta Polymerase, domain 2"/>
    <property type="match status" value="1"/>
</dbReference>